<dbReference type="PANTHER" id="PTHR44942:SF4">
    <property type="entry name" value="METHYLTRANSFERASE TYPE 11 DOMAIN-CONTAINING PROTEIN"/>
    <property type="match status" value="1"/>
</dbReference>
<sequence length="266" mass="29013">MGLGFSGDVVDFYHRYRRGYPAAVFDTLADEFRLSTADLAADLGCGTGQLTCSLATRVAGVIGVDPEPDMLARARRAATERGIGNIGWLLGADTDLPALRALLGSRRLGCVTIGQALHWMDHERLFPELAGMVRPGGGVAVLTNGTPLWLQSSSWSRALRDCLERLLDTELTRTCGTDEPSQRGYRDAMVAAGLTVRDARVDYHAELDPEQIVGGVYSAMAADQLPSPARRPEFTRRIERALRPYAPFVEQVEVRLLLGRTRSGDV</sequence>
<evidence type="ECO:0000313" key="4">
    <source>
        <dbReference type="EMBL" id="TQJ00735.1"/>
    </source>
</evidence>
<dbReference type="Proteomes" id="UP000320876">
    <property type="component" value="Unassembled WGS sequence"/>
</dbReference>
<dbReference type="Pfam" id="PF13649">
    <property type="entry name" value="Methyltransf_25"/>
    <property type="match status" value="1"/>
</dbReference>
<evidence type="ECO:0000313" key="5">
    <source>
        <dbReference type="Proteomes" id="UP000320876"/>
    </source>
</evidence>
<dbReference type="InterPro" id="IPR029063">
    <property type="entry name" value="SAM-dependent_MTases_sf"/>
</dbReference>
<keyword evidence="2 4" id="KW-0808">Transferase</keyword>
<dbReference type="SUPFAM" id="SSF53335">
    <property type="entry name" value="S-adenosyl-L-methionine-dependent methyltransferases"/>
    <property type="match status" value="1"/>
</dbReference>
<feature type="domain" description="Methyltransferase" evidence="3">
    <location>
        <begin position="41"/>
        <end position="137"/>
    </location>
</feature>
<accession>A0A542DCF6</accession>
<dbReference type="InterPro" id="IPR051052">
    <property type="entry name" value="Diverse_substrate_MTase"/>
</dbReference>
<evidence type="ECO:0000259" key="3">
    <source>
        <dbReference type="Pfam" id="PF13649"/>
    </source>
</evidence>
<dbReference type="OrthoDB" id="9797252at2"/>
<evidence type="ECO:0000256" key="1">
    <source>
        <dbReference type="ARBA" id="ARBA00022603"/>
    </source>
</evidence>
<dbReference type="EMBL" id="VFML01000001">
    <property type="protein sequence ID" value="TQJ00735.1"/>
    <property type="molecule type" value="Genomic_DNA"/>
</dbReference>
<dbReference type="GO" id="GO:0008168">
    <property type="term" value="F:methyltransferase activity"/>
    <property type="evidence" value="ECO:0007669"/>
    <property type="project" value="UniProtKB-KW"/>
</dbReference>
<keyword evidence="5" id="KW-1185">Reference proteome</keyword>
<name>A0A542DCF6_AMYCI</name>
<comment type="caution">
    <text evidence="4">The sequence shown here is derived from an EMBL/GenBank/DDBJ whole genome shotgun (WGS) entry which is preliminary data.</text>
</comment>
<dbReference type="GO" id="GO:0032259">
    <property type="term" value="P:methylation"/>
    <property type="evidence" value="ECO:0007669"/>
    <property type="project" value="UniProtKB-KW"/>
</dbReference>
<keyword evidence="1 4" id="KW-0489">Methyltransferase</keyword>
<reference evidence="4 5" key="1">
    <citation type="submission" date="2019-06" db="EMBL/GenBank/DDBJ databases">
        <title>Sequencing the genomes of 1000 actinobacteria strains.</title>
        <authorList>
            <person name="Klenk H.-P."/>
        </authorList>
    </citation>
    <scope>NUCLEOTIDE SEQUENCE [LARGE SCALE GENOMIC DNA]</scope>
    <source>
        <strain evidence="4 5">DSM 45679</strain>
    </source>
</reference>
<dbReference type="RefSeq" id="WP_141995630.1">
    <property type="nucleotide sequence ID" value="NZ_VFML01000001.1"/>
</dbReference>
<proteinExistence type="predicted"/>
<protein>
    <submittedName>
        <fullName evidence="4">Methyltransferase family protein</fullName>
    </submittedName>
</protein>
<dbReference type="Gene3D" id="3.40.50.150">
    <property type="entry name" value="Vaccinia Virus protein VP39"/>
    <property type="match status" value="1"/>
</dbReference>
<dbReference type="AlphaFoldDB" id="A0A542DCF6"/>
<evidence type="ECO:0000256" key="2">
    <source>
        <dbReference type="ARBA" id="ARBA00022679"/>
    </source>
</evidence>
<organism evidence="4 5">
    <name type="scientific">Amycolatopsis cihanbeyliensis</name>
    <dbReference type="NCBI Taxonomy" id="1128664"/>
    <lineage>
        <taxon>Bacteria</taxon>
        <taxon>Bacillati</taxon>
        <taxon>Actinomycetota</taxon>
        <taxon>Actinomycetes</taxon>
        <taxon>Pseudonocardiales</taxon>
        <taxon>Pseudonocardiaceae</taxon>
        <taxon>Amycolatopsis</taxon>
    </lineage>
</organism>
<dbReference type="PANTHER" id="PTHR44942">
    <property type="entry name" value="METHYLTRANSF_11 DOMAIN-CONTAINING PROTEIN"/>
    <property type="match status" value="1"/>
</dbReference>
<gene>
    <name evidence="4" type="ORF">FB471_0381</name>
</gene>
<dbReference type="CDD" id="cd02440">
    <property type="entry name" value="AdoMet_MTases"/>
    <property type="match status" value="1"/>
</dbReference>
<dbReference type="InterPro" id="IPR041698">
    <property type="entry name" value="Methyltransf_25"/>
</dbReference>